<reference evidence="1" key="1">
    <citation type="submission" date="2022-08" db="EMBL/GenBank/DDBJ databases">
        <title>Genome Sequence of Lecanicillium fungicola.</title>
        <authorList>
            <person name="Buettner E."/>
        </authorList>
    </citation>
    <scope>NUCLEOTIDE SEQUENCE</scope>
    <source>
        <strain evidence="1">Babe33</strain>
    </source>
</reference>
<protein>
    <submittedName>
        <fullName evidence="1">Uncharacterized protein</fullName>
    </submittedName>
</protein>
<evidence type="ECO:0000313" key="2">
    <source>
        <dbReference type="Proteomes" id="UP001143910"/>
    </source>
</evidence>
<evidence type="ECO:0000313" key="1">
    <source>
        <dbReference type="EMBL" id="KAJ2984127.1"/>
    </source>
</evidence>
<dbReference type="EMBL" id="JANJQO010000006">
    <property type="protein sequence ID" value="KAJ2984127.1"/>
    <property type="molecule type" value="Genomic_DNA"/>
</dbReference>
<accession>A0ACC1NXQ1</accession>
<gene>
    <name evidence="1" type="ORF">NQ176_g190</name>
</gene>
<keyword evidence="2" id="KW-1185">Reference proteome</keyword>
<comment type="caution">
    <text evidence="1">The sequence shown here is derived from an EMBL/GenBank/DDBJ whole genome shotgun (WGS) entry which is preliminary data.</text>
</comment>
<sequence length="2359" mass="259621">MDDIAVIGLSLRFPGDASSPEALWKVVEDGQSQWSEIPKDRLNINGYYHPGGERQGSISFKGAHFLKENIANFDASFFSITAADASAIDPQQRLLLEVCYEALENAGCTKEDIDGTDTSVYVGSFVKDYEQICLRDPDWQPQYAATGNGIAIMSNRISYFFNLHGPSITIDTGCSGSLVSVHLAAQSLRTGESSLAIAAGAGLILTPNTIMPMTALNFLSPDGKCFTFDARANGYGRGEGIGVVILKRISDAIRDNDTIRAVIRGTHVNQDGRTTGITLPSTEAQVANIRAVYKAAGLPYRDTTYVECHGTGTQAGDWRELKAISETLGASRTTGNPIFVGSVKPNIGHLEGAAGVAGLIKAVLMLEHQRIPPHINFEIPNPDIDFEVWKLKVSRTAQDWPTNMKKRISINCFGFGGTNAHAILDSAEEYISAQQLLAHHNSSNTTNGGTESRLVSPTGTPQADKHCSWQLFCISSNERSGIERMRAQHVAMLENCRFQESDFLPSYAYTLGCRRSQLEWKSFFVAHSVSDLLSQMNKQEIPIRRSTKEFSSKLCFLFCGQGSQWPRMGHDLRSFPVFLNSLNSASWYLKTVLRSSYDLMDEIYKDSTKSRLLDPQIAQPATTAIQIALVDLMHSLMIKPDFVMGHSSGEIAAAVACGAISREEAWEIAYYRGLAASQLQLNLPGFHGGMIAVSMTLDQANSYISGLSDRLEIACVNSPNSITLSGKRKTIEQVSLDLAANGIRHRILSVTMAYHSSYMKALEGEYVQNIISVSPSMSQKAIRMFSSVTGEEIAFSSLDARYWGKNMVSTVQFASGLESLMALPEDQRPSMFIDMGPSAVLRAPVIDTLSPRINEEMYFSALDTRRSGMASVLGIVGALWASGCKVNVKSAISRRIPQSRLRCLPGLPLYPWNHAKSYWHESHLSLANRFREYGRLDLIGAPTADSVPFEPRWRGFLRISENPWIQHHKVQKTTIYPAAGLISMVLEGSRQLRRSFKNIIGYEIRNMQFIKAIVVPDSTHGVEIALNMKVEGSDNPAKGQFTFSIYSKSFEKDWEIHATGTLHFCFHSANWVTVFQAFGSQHSDIATRCCTSVDPRQLYEQLDTVGITYGPMFRNILEVQKGTGCCISRVRVPDTKSTMPANFEYPHLLHPGTLDAMFQTLFALKTTPMIPYFIRSIFVSDSLDLSNSYEFSGYANVNEGLLTHDTEAQISMCCTDRPFDQVIIKGLRFSGELFSLSAASPFLPNYRNLTAELIWRENYETAHFESFRHIMSLLCHRYPDLSVLQVGGTLSLAKSILLSAHGGAANPLRLRRYTIIDESPPDDFFHEINVPPFRGYLENLSNTTSIHSQYHLVVVTEAQNGGLSRIGSFLKPGGIILQVYPGDVFPRDPISNPGTKYLRSGWHPTDLDEEWRNHTRLSVSEDTHGTTELYFLRLPPEASKSTMPASVILLVPGVISEEISRFQAQFASWLTAQHPDTTICSLHLKDIPNSKIVRSDTLFISLLDFSSSNSYEGFIFNLNELDFNAFHSLQKVMKTIIWVTRGANMVPVNPRAASIIGLARTLMSEDLQLSFATFDLDHHSLLYEPGILDIFLTVCRNVLDQAKTTEVHEVDFAEKDGKLFIPRLETLKSLNDIIEEANDFYISSGRCFQTEQAETGKLIALEPTLPCMRPSTLVSPIYFKEFTLEESDPLDIAISFGSGVLYGRNAQNSDQASRRYRSYDLVGTISSAGGYTAEFQENTKVIVLVPDGKGLRTTVRVHPAFIMHYKPGFVPSHFLCAYYALFNVGKICTGKTLLIHAGTSGFGMAAIELGLLVGATVFTTVIGPNTDNQKELLRRRGVELDRILDGDNDNYKSVVDVLTGNRGVDVVYHPTNNIALSTDCVRRFGIVVHLTDSSENFAINTPPGIPLTVVSFDIDTLLSEDRDLSTEILHEVMQLTSNASLDWLSDPVLNRQFDISALDDAFKEYNRRPHVGSVIITANSSQGNSSIVQVIGVDTTESLRKYITKDSTFVLVGGLGGLGKSIAELLVTNGAKYLAFLSRSGASSTGSLQFLETLARQGVDARAYAVDICNQTALQTVLKNEINASMPPICGVFHCAAVIKDAVFENMTYEHWNTGFKPKALGAWNLVAAIEATGHDPFFVFLASSAGVIGTRGQANYAAGNAVLDALARSLQLRGKRAVSLDLGPILGAGMLADDHAILDMIQANGFYGIRHDDFLTVIKHAITLEAFDGKRLPPQIILGVGTGGLMLQNKPADPYWSHAALYSYLNIVDMPPPDLTASTPSAGPDIKSQLVNCTDIVLAADMVCSGLSGMLAKSMNMAIEEVDPSCPPKFYGVDSLVAVGVRNWVLLTKETIDDESLK</sequence>
<proteinExistence type="predicted"/>
<dbReference type="Proteomes" id="UP001143910">
    <property type="component" value="Unassembled WGS sequence"/>
</dbReference>
<organism evidence="1 2">
    <name type="scientific">Zarea fungicola</name>
    <dbReference type="NCBI Taxonomy" id="93591"/>
    <lineage>
        <taxon>Eukaryota</taxon>
        <taxon>Fungi</taxon>
        <taxon>Dikarya</taxon>
        <taxon>Ascomycota</taxon>
        <taxon>Pezizomycotina</taxon>
        <taxon>Sordariomycetes</taxon>
        <taxon>Hypocreomycetidae</taxon>
        <taxon>Hypocreales</taxon>
        <taxon>Cordycipitaceae</taxon>
        <taxon>Zarea</taxon>
    </lineage>
</organism>
<name>A0ACC1NXQ1_9HYPO</name>